<proteinExistence type="inferred from homology"/>
<dbReference type="InterPro" id="IPR023170">
    <property type="entry name" value="HhH_base_excis_C"/>
</dbReference>
<dbReference type="GO" id="GO:0032357">
    <property type="term" value="F:oxidized purine DNA binding"/>
    <property type="evidence" value="ECO:0007669"/>
    <property type="project" value="TreeGrafter"/>
</dbReference>
<evidence type="ECO:0000256" key="2">
    <source>
        <dbReference type="ARBA" id="ARBA00002933"/>
    </source>
</evidence>
<dbReference type="SUPFAM" id="SSF55811">
    <property type="entry name" value="Nudix"/>
    <property type="match status" value="1"/>
</dbReference>
<dbReference type="SUPFAM" id="SSF48150">
    <property type="entry name" value="DNA-glycosylase"/>
    <property type="match status" value="1"/>
</dbReference>
<evidence type="ECO:0000256" key="12">
    <source>
        <dbReference type="ARBA" id="ARBA00023204"/>
    </source>
</evidence>
<evidence type="ECO:0000259" key="15">
    <source>
        <dbReference type="SMART" id="SM00478"/>
    </source>
</evidence>
<dbReference type="InterPro" id="IPR044298">
    <property type="entry name" value="MIG/MutY"/>
</dbReference>
<protein>
    <recommendedName>
        <fullName evidence="5 14">Adenine DNA glycosylase</fullName>
        <ecNumber evidence="4 14">3.2.2.31</ecNumber>
    </recommendedName>
</protein>
<evidence type="ECO:0000256" key="6">
    <source>
        <dbReference type="ARBA" id="ARBA00022485"/>
    </source>
</evidence>
<comment type="catalytic activity">
    <reaction evidence="1 14">
        <text>Hydrolyzes free adenine bases from 7,8-dihydro-8-oxoguanine:adenine mismatched double-stranded DNA, leaving an apurinic site.</text>
        <dbReference type="EC" id="3.2.2.31"/>
    </reaction>
</comment>
<dbReference type="InterPro" id="IPR015797">
    <property type="entry name" value="NUDIX_hydrolase-like_dom_sf"/>
</dbReference>
<dbReference type="InterPro" id="IPR003265">
    <property type="entry name" value="HhH-GPD_domain"/>
</dbReference>
<comment type="similarity">
    <text evidence="3 14">Belongs to the Nth/MutY family.</text>
</comment>
<feature type="domain" description="HhH-GPD" evidence="15">
    <location>
        <begin position="38"/>
        <end position="189"/>
    </location>
</feature>
<evidence type="ECO:0000256" key="5">
    <source>
        <dbReference type="ARBA" id="ARBA00022023"/>
    </source>
</evidence>
<gene>
    <name evidence="16" type="ORF">LV89_01678</name>
</gene>
<comment type="caution">
    <text evidence="16">The sequence shown here is derived from an EMBL/GenBank/DDBJ whole genome shotgun (WGS) entry which is preliminary data.</text>
</comment>
<dbReference type="OrthoDB" id="9802365at2"/>
<keyword evidence="6" id="KW-0004">4Fe-4S</keyword>
<accession>A0A316EA89</accession>
<evidence type="ECO:0000256" key="3">
    <source>
        <dbReference type="ARBA" id="ARBA00008343"/>
    </source>
</evidence>
<dbReference type="EMBL" id="QGGO01000007">
    <property type="protein sequence ID" value="PWK27365.1"/>
    <property type="molecule type" value="Genomic_DNA"/>
</dbReference>
<dbReference type="InterPro" id="IPR000445">
    <property type="entry name" value="HhH_motif"/>
</dbReference>
<evidence type="ECO:0000256" key="13">
    <source>
        <dbReference type="ARBA" id="ARBA00023295"/>
    </source>
</evidence>
<dbReference type="Proteomes" id="UP000245489">
    <property type="component" value="Unassembled WGS sequence"/>
</dbReference>
<dbReference type="SMART" id="SM00478">
    <property type="entry name" value="ENDO3c"/>
    <property type="match status" value="1"/>
</dbReference>
<dbReference type="GO" id="GO:0034039">
    <property type="term" value="F:8-oxo-7,8-dihydroguanine DNA N-glycosylase activity"/>
    <property type="evidence" value="ECO:0007669"/>
    <property type="project" value="TreeGrafter"/>
</dbReference>
<dbReference type="Gene3D" id="1.10.340.30">
    <property type="entry name" value="Hypothetical protein, domain 2"/>
    <property type="match status" value="1"/>
</dbReference>
<sequence>MQDHIFSQKITTWYHQNKRNLPWRDIHNPYFIWLSEVILQQTRVVQGMPYYYKFIEAFPTVQDLATADEKDVLRLWQGLGYYSRARNLHTTAKMVIENYGGEFPNTYSELLKLKGIGTYTAAAIASFAFGEKVAVLDGNVYRVLSRVFGEETDIASNEAKKVFTKLAEAVLPEKNIDIHNQAIMEFGAMQCTPASPNCMFCPLTFECVANATGKVGILPVKSKKVKVRERFFNYFVIEQNRNFAMHERTHKDVWSGMYDFYLKEFAENIQAFDDIIGEDTFLHNVLKNSVVKRESKTYTHVLTHQRIHTKFWHLVINDDFLINLPSDLKWFSLDEVDNLPKSTLVNNYLIDFVF</sequence>
<reference evidence="16 17" key="1">
    <citation type="submission" date="2018-05" db="EMBL/GenBank/DDBJ databases">
        <title>Genomic Encyclopedia of Archaeal and Bacterial Type Strains, Phase II (KMG-II): from individual species to whole genera.</title>
        <authorList>
            <person name="Goeker M."/>
        </authorList>
    </citation>
    <scope>NUCLEOTIDE SEQUENCE [LARGE SCALE GENOMIC DNA]</scope>
    <source>
        <strain evidence="16 17">DSM 22214</strain>
    </source>
</reference>
<dbReference type="CDD" id="cd03431">
    <property type="entry name" value="NUDIX_DNA_Glycosylase_C-MutY"/>
    <property type="match status" value="1"/>
</dbReference>
<evidence type="ECO:0000313" key="17">
    <source>
        <dbReference type="Proteomes" id="UP000245489"/>
    </source>
</evidence>
<keyword evidence="11" id="KW-0411">Iron-sulfur</keyword>
<evidence type="ECO:0000256" key="14">
    <source>
        <dbReference type="RuleBase" id="RU365096"/>
    </source>
</evidence>
<organism evidence="16 17">
    <name type="scientific">Arcicella aurantiaca</name>
    <dbReference type="NCBI Taxonomy" id="591202"/>
    <lineage>
        <taxon>Bacteria</taxon>
        <taxon>Pseudomonadati</taxon>
        <taxon>Bacteroidota</taxon>
        <taxon>Cytophagia</taxon>
        <taxon>Cytophagales</taxon>
        <taxon>Flectobacillaceae</taxon>
        <taxon>Arcicella</taxon>
    </lineage>
</organism>
<keyword evidence="10 14" id="KW-0408">Iron</keyword>
<dbReference type="GO" id="GO:0035485">
    <property type="term" value="F:adenine/guanine mispair binding"/>
    <property type="evidence" value="ECO:0007669"/>
    <property type="project" value="TreeGrafter"/>
</dbReference>
<comment type="function">
    <text evidence="2">Adenine glycosylase active on G-A mispairs. MutY also corrects error-prone DNA synthesis past GO lesions which are due to the oxidatively damaged form of guanine: 7,8-dihydro-8-oxoguanine (8-oxo-dGTP).</text>
</comment>
<dbReference type="NCBIfam" id="TIGR01084">
    <property type="entry name" value="mutY"/>
    <property type="match status" value="1"/>
</dbReference>
<evidence type="ECO:0000256" key="7">
    <source>
        <dbReference type="ARBA" id="ARBA00022723"/>
    </source>
</evidence>
<dbReference type="AlphaFoldDB" id="A0A316EA89"/>
<comment type="cofactor">
    <cofactor evidence="14">
        <name>[4Fe-4S] cluster</name>
        <dbReference type="ChEBI" id="CHEBI:49883"/>
    </cofactor>
    <text evidence="14">Binds 1 [4Fe-4S] cluster.</text>
</comment>
<evidence type="ECO:0000256" key="1">
    <source>
        <dbReference type="ARBA" id="ARBA00000843"/>
    </source>
</evidence>
<dbReference type="PANTHER" id="PTHR42944">
    <property type="entry name" value="ADENINE DNA GLYCOSYLASE"/>
    <property type="match status" value="1"/>
</dbReference>
<evidence type="ECO:0000256" key="4">
    <source>
        <dbReference type="ARBA" id="ARBA00012045"/>
    </source>
</evidence>
<keyword evidence="12" id="KW-0234">DNA repair</keyword>
<dbReference type="EC" id="3.2.2.31" evidence="4 14"/>
<keyword evidence="7" id="KW-0479">Metal-binding</keyword>
<keyword evidence="13 14" id="KW-0326">Glycosidase</keyword>
<dbReference type="FunFam" id="1.10.340.30:FF:000002">
    <property type="entry name" value="Adenine DNA glycosylase"/>
    <property type="match status" value="1"/>
</dbReference>
<dbReference type="GO" id="GO:0046872">
    <property type="term" value="F:metal ion binding"/>
    <property type="evidence" value="ECO:0007669"/>
    <property type="project" value="UniProtKB-UniRule"/>
</dbReference>
<dbReference type="InterPro" id="IPR011257">
    <property type="entry name" value="DNA_glycosylase"/>
</dbReference>
<dbReference type="CDD" id="cd00056">
    <property type="entry name" value="ENDO3c"/>
    <property type="match status" value="1"/>
</dbReference>
<dbReference type="Gene3D" id="1.10.1670.10">
    <property type="entry name" value="Helix-hairpin-Helix base-excision DNA repair enzymes (C-terminal)"/>
    <property type="match status" value="1"/>
</dbReference>
<evidence type="ECO:0000313" key="16">
    <source>
        <dbReference type="EMBL" id="PWK27365.1"/>
    </source>
</evidence>
<dbReference type="Gene3D" id="3.90.79.10">
    <property type="entry name" value="Nucleoside Triphosphate Pyrophosphohydrolase"/>
    <property type="match status" value="1"/>
</dbReference>
<keyword evidence="17" id="KW-1185">Reference proteome</keyword>
<dbReference type="Pfam" id="PF14815">
    <property type="entry name" value="NUDIX_4"/>
    <property type="match status" value="1"/>
</dbReference>
<dbReference type="GO" id="GO:0051539">
    <property type="term" value="F:4 iron, 4 sulfur cluster binding"/>
    <property type="evidence" value="ECO:0007669"/>
    <property type="project" value="UniProtKB-UniRule"/>
</dbReference>
<dbReference type="GO" id="GO:0006298">
    <property type="term" value="P:mismatch repair"/>
    <property type="evidence" value="ECO:0007669"/>
    <property type="project" value="TreeGrafter"/>
</dbReference>
<name>A0A316EA89_9BACT</name>
<keyword evidence="8 14" id="KW-0227">DNA damage</keyword>
<evidence type="ECO:0000256" key="10">
    <source>
        <dbReference type="ARBA" id="ARBA00023004"/>
    </source>
</evidence>
<dbReference type="Pfam" id="PF00730">
    <property type="entry name" value="HhH-GPD"/>
    <property type="match status" value="1"/>
</dbReference>
<dbReference type="Pfam" id="PF00633">
    <property type="entry name" value="HHH"/>
    <property type="match status" value="1"/>
</dbReference>
<dbReference type="GO" id="GO:0006284">
    <property type="term" value="P:base-excision repair"/>
    <property type="evidence" value="ECO:0007669"/>
    <property type="project" value="UniProtKB-UniRule"/>
</dbReference>
<dbReference type="GO" id="GO:0000701">
    <property type="term" value="F:purine-specific mismatch base pair DNA N-glycosylase activity"/>
    <property type="evidence" value="ECO:0007669"/>
    <property type="project" value="UniProtKB-EC"/>
</dbReference>
<evidence type="ECO:0000256" key="11">
    <source>
        <dbReference type="ARBA" id="ARBA00023014"/>
    </source>
</evidence>
<dbReference type="InterPro" id="IPR005760">
    <property type="entry name" value="A/G_AdeGlyc_MutY"/>
</dbReference>
<evidence type="ECO:0000256" key="8">
    <source>
        <dbReference type="ARBA" id="ARBA00022763"/>
    </source>
</evidence>
<dbReference type="InterPro" id="IPR029119">
    <property type="entry name" value="MutY_C"/>
</dbReference>
<keyword evidence="9" id="KW-0378">Hydrolase</keyword>
<dbReference type="PANTHER" id="PTHR42944:SF1">
    <property type="entry name" value="ADENINE DNA GLYCOSYLASE"/>
    <property type="match status" value="1"/>
</dbReference>
<dbReference type="RefSeq" id="WP_109742442.1">
    <property type="nucleotide sequence ID" value="NZ_QGGO01000007.1"/>
</dbReference>
<evidence type="ECO:0000256" key="9">
    <source>
        <dbReference type="ARBA" id="ARBA00022801"/>
    </source>
</evidence>